<dbReference type="SUPFAM" id="SSF52540">
    <property type="entry name" value="P-loop containing nucleoside triphosphate hydrolases"/>
    <property type="match status" value="2"/>
</dbReference>
<dbReference type="InterPro" id="IPR030385">
    <property type="entry name" value="G_IRG_dom"/>
</dbReference>
<evidence type="ECO:0000313" key="4">
    <source>
        <dbReference type="EMBL" id="PAV86568.1"/>
    </source>
</evidence>
<feature type="compositionally biased region" description="Low complexity" evidence="2">
    <location>
        <begin position="39"/>
        <end position="58"/>
    </location>
</feature>
<dbReference type="OrthoDB" id="422720at2759"/>
<gene>
    <name evidence="4" type="ORF">WR25_12975</name>
</gene>
<feature type="compositionally biased region" description="Basic and acidic residues" evidence="2">
    <location>
        <begin position="140"/>
        <end position="162"/>
    </location>
</feature>
<protein>
    <recommendedName>
        <fullName evidence="3">IRG-type G domain-containing protein</fullName>
    </recommendedName>
</protein>
<name>A0A2A2LKH9_9BILA</name>
<comment type="caution">
    <text evidence="4">The sequence shown here is derived from an EMBL/GenBank/DDBJ whole genome shotgun (WGS) entry which is preliminary data.</text>
</comment>
<dbReference type="GO" id="GO:0005525">
    <property type="term" value="F:GTP binding"/>
    <property type="evidence" value="ECO:0007669"/>
    <property type="project" value="InterPro"/>
</dbReference>
<dbReference type="PANTHER" id="PTHR14143">
    <property type="entry name" value="INTERFERON-INDUCIBLE GTPASE FAMILY MEMBER"/>
    <property type="match status" value="1"/>
</dbReference>
<dbReference type="EMBL" id="LIAE01006656">
    <property type="protein sequence ID" value="PAV86568.1"/>
    <property type="molecule type" value="Genomic_DNA"/>
</dbReference>
<dbReference type="GO" id="GO:0016020">
    <property type="term" value="C:membrane"/>
    <property type="evidence" value="ECO:0007669"/>
    <property type="project" value="InterPro"/>
</dbReference>
<dbReference type="PROSITE" id="PS51716">
    <property type="entry name" value="G_IRG"/>
    <property type="match status" value="1"/>
</dbReference>
<dbReference type="Proteomes" id="UP000218231">
    <property type="component" value="Unassembled WGS sequence"/>
</dbReference>
<proteinExistence type="inferred from homology"/>
<dbReference type="AlphaFoldDB" id="A0A2A2LKH9"/>
<comment type="similarity">
    <text evidence="1">Belongs to the TRAFAC class dynamin-like GTPase superfamily. IRG family.</text>
</comment>
<dbReference type="InterPro" id="IPR007743">
    <property type="entry name" value="Immunity-related_GTPase-like"/>
</dbReference>
<feature type="compositionally biased region" description="Pro residues" evidence="2">
    <location>
        <begin position="110"/>
        <end position="122"/>
    </location>
</feature>
<dbReference type="PANTHER" id="PTHR14143:SF1">
    <property type="entry name" value="IRG-TYPE G DOMAIN-CONTAINING PROTEIN"/>
    <property type="match status" value="1"/>
</dbReference>
<feature type="region of interest" description="Disordered" evidence="2">
    <location>
        <begin position="21"/>
        <end position="174"/>
    </location>
</feature>
<dbReference type="STRING" id="2018661.A0A2A2LKH9"/>
<feature type="compositionally biased region" description="Low complexity" evidence="2">
    <location>
        <begin position="77"/>
        <end position="91"/>
    </location>
</feature>
<evidence type="ECO:0000313" key="5">
    <source>
        <dbReference type="Proteomes" id="UP000218231"/>
    </source>
</evidence>
<keyword evidence="5" id="KW-1185">Reference proteome</keyword>
<dbReference type="Pfam" id="PF05049">
    <property type="entry name" value="IIGP"/>
    <property type="match status" value="1"/>
</dbReference>
<dbReference type="CDD" id="cd00882">
    <property type="entry name" value="Ras_like_GTPase"/>
    <property type="match status" value="1"/>
</dbReference>
<sequence>MGQKSSKRSLAGEDLPKVVITGATPLSSPNDPPAPFPPIAFDLRNSSVRSRSDSSSRSPTIQRAPPPTPMPSSAVNSSFPSRRNSGSRSPSPVAPRRHVSSRTPLLSPSYNPPPVPSQPPPIETGLNPFDEQPTTPSNRRRSELHSESTRKRFGEHILERLGRSPTPPQVDANDTRIPTIKAKKFLASVDESRSLGENPLYSLLTDFSFQSALSYNKGIYPVEQHKTNIAICGRKGSGKSALINALRGLNHSDPQAAGRNPCDSVEPFRFIEEELQQTVLWEMAYPRLLRVTDIYDRNQTFNRYYDDHKLSSFRCILILLPDGCPSDDDIVFARVAKARRNEVKFLLTKTDEELDAECRESGRRLDENVKKEFEARARGILEKRITTRGKILIDLDAWFISSHVIKSLLTGKTNYIHYRMDETKLLRLLDLRENCHAELDMMLKEQRALRSRRTSLDSTSKYQQVIAQFQGESPTLRMRKNDKIEKCTVLADAGFEILYGTDDRVFANFEPKTTVIRTGKTTFNYGFIGKKKVGKSSLINAMRGMAPKHPLAAGKSNTKKNPIERFDFEDELLHYNVKLWEMHYPSHVNHFFEFIDRHDISSFTALFIVLDSSKPSSEDLAFAKIAFRRNTSIVFLINKCDRRLLERSRTDERPINDSLKKEIVDKLLNRFDKALGSDAAELCGRVQAFLVSAPVLLALRLGNEKY</sequence>
<evidence type="ECO:0000256" key="1">
    <source>
        <dbReference type="ARBA" id="ARBA00005429"/>
    </source>
</evidence>
<accession>A0A2A2LKH9</accession>
<evidence type="ECO:0000259" key="3">
    <source>
        <dbReference type="PROSITE" id="PS51716"/>
    </source>
</evidence>
<dbReference type="Gene3D" id="3.40.50.300">
    <property type="entry name" value="P-loop containing nucleotide triphosphate hydrolases"/>
    <property type="match status" value="2"/>
</dbReference>
<dbReference type="InterPro" id="IPR027417">
    <property type="entry name" value="P-loop_NTPase"/>
</dbReference>
<organism evidence="4 5">
    <name type="scientific">Diploscapter pachys</name>
    <dbReference type="NCBI Taxonomy" id="2018661"/>
    <lineage>
        <taxon>Eukaryota</taxon>
        <taxon>Metazoa</taxon>
        <taxon>Ecdysozoa</taxon>
        <taxon>Nematoda</taxon>
        <taxon>Chromadorea</taxon>
        <taxon>Rhabditida</taxon>
        <taxon>Rhabditina</taxon>
        <taxon>Rhabditomorpha</taxon>
        <taxon>Rhabditoidea</taxon>
        <taxon>Rhabditidae</taxon>
        <taxon>Diploscapter</taxon>
    </lineage>
</organism>
<reference evidence="4 5" key="1">
    <citation type="journal article" date="2017" name="Curr. Biol.">
        <title>Genome architecture and evolution of a unichromosomal asexual nematode.</title>
        <authorList>
            <person name="Fradin H."/>
            <person name="Zegar C."/>
            <person name="Gutwein M."/>
            <person name="Lucas J."/>
            <person name="Kovtun M."/>
            <person name="Corcoran D."/>
            <person name="Baugh L.R."/>
            <person name="Kiontke K."/>
            <person name="Gunsalus K."/>
            <person name="Fitch D.H."/>
            <person name="Piano F."/>
        </authorList>
    </citation>
    <scope>NUCLEOTIDE SEQUENCE [LARGE SCALE GENOMIC DNA]</scope>
    <source>
        <strain evidence="4">PF1309</strain>
    </source>
</reference>
<feature type="domain" description="IRG-type G" evidence="3">
    <location>
        <begin position="225"/>
        <end position="411"/>
    </location>
</feature>
<evidence type="ECO:0000256" key="2">
    <source>
        <dbReference type="SAM" id="MobiDB-lite"/>
    </source>
</evidence>